<feature type="compositionally biased region" description="Polar residues" evidence="1">
    <location>
        <begin position="618"/>
        <end position="635"/>
    </location>
</feature>
<dbReference type="InParanoid" id="A0A2J6TFI2"/>
<feature type="compositionally biased region" description="Low complexity" evidence="1">
    <location>
        <begin position="422"/>
        <end position="439"/>
    </location>
</feature>
<dbReference type="GeneID" id="36580413"/>
<feature type="compositionally biased region" description="Basic and acidic residues" evidence="1">
    <location>
        <begin position="712"/>
        <end position="721"/>
    </location>
</feature>
<evidence type="ECO:0008006" key="4">
    <source>
        <dbReference type="Google" id="ProtNLM"/>
    </source>
</evidence>
<feature type="region of interest" description="Disordered" evidence="1">
    <location>
        <begin position="418"/>
        <end position="647"/>
    </location>
</feature>
<dbReference type="EMBL" id="KZ613786">
    <property type="protein sequence ID" value="PMD61785.1"/>
    <property type="molecule type" value="Genomic_DNA"/>
</dbReference>
<dbReference type="RefSeq" id="XP_024738689.1">
    <property type="nucleotide sequence ID" value="XM_024872332.1"/>
</dbReference>
<gene>
    <name evidence="2" type="ORF">K444DRAFT_379679</name>
</gene>
<evidence type="ECO:0000256" key="1">
    <source>
        <dbReference type="SAM" id="MobiDB-lite"/>
    </source>
</evidence>
<organism evidence="2 3">
    <name type="scientific">Hyaloscypha bicolor E</name>
    <dbReference type="NCBI Taxonomy" id="1095630"/>
    <lineage>
        <taxon>Eukaryota</taxon>
        <taxon>Fungi</taxon>
        <taxon>Dikarya</taxon>
        <taxon>Ascomycota</taxon>
        <taxon>Pezizomycotina</taxon>
        <taxon>Leotiomycetes</taxon>
        <taxon>Helotiales</taxon>
        <taxon>Hyaloscyphaceae</taxon>
        <taxon>Hyaloscypha</taxon>
        <taxon>Hyaloscypha bicolor</taxon>
    </lineage>
</organism>
<dbReference type="Proteomes" id="UP000235371">
    <property type="component" value="Unassembled WGS sequence"/>
</dbReference>
<accession>A0A2J6TFI2</accession>
<feature type="compositionally biased region" description="Polar residues" evidence="1">
    <location>
        <begin position="528"/>
        <end position="567"/>
    </location>
</feature>
<protein>
    <recommendedName>
        <fullName evidence="4">Karyogamy protein</fullName>
    </recommendedName>
</protein>
<dbReference type="STRING" id="1095630.A0A2J6TFI2"/>
<feature type="compositionally biased region" description="Polar residues" evidence="1">
    <location>
        <begin position="28"/>
        <end position="57"/>
    </location>
</feature>
<evidence type="ECO:0000313" key="2">
    <source>
        <dbReference type="EMBL" id="PMD61785.1"/>
    </source>
</evidence>
<feature type="compositionally biased region" description="Polar residues" evidence="1">
    <location>
        <begin position="1"/>
        <end position="11"/>
    </location>
</feature>
<keyword evidence="3" id="KW-1185">Reference proteome</keyword>
<feature type="region of interest" description="Disordered" evidence="1">
    <location>
        <begin position="389"/>
        <end position="408"/>
    </location>
</feature>
<reference evidence="2 3" key="1">
    <citation type="submission" date="2016-04" db="EMBL/GenBank/DDBJ databases">
        <title>A degradative enzymes factory behind the ericoid mycorrhizal symbiosis.</title>
        <authorList>
            <consortium name="DOE Joint Genome Institute"/>
            <person name="Martino E."/>
            <person name="Morin E."/>
            <person name="Grelet G."/>
            <person name="Kuo A."/>
            <person name="Kohler A."/>
            <person name="Daghino S."/>
            <person name="Barry K."/>
            <person name="Choi C."/>
            <person name="Cichocki N."/>
            <person name="Clum A."/>
            <person name="Copeland A."/>
            <person name="Hainaut M."/>
            <person name="Haridas S."/>
            <person name="Labutti K."/>
            <person name="Lindquist E."/>
            <person name="Lipzen A."/>
            <person name="Khouja H.-R."/>
            <person name="Murat C."/>
            <person name="Ohm R."/>
            <person name="Olson A."/>
            <person name="Spatafora J."/>
            <person name="Veneault-Fourrey C."/>
            <person name="Henrissat B."/>
            <person name="Grigoriev I."/>
            <person name="Martin F."/>
            <person name="Perotto S."/>
        </authorList>
    </citation>
    <scope>NUCLEOTIDE SEQUENCE [LARGE SCALE GENOMIC DNA]</scope>
    <source>
        <strain evidence="2 3">E</strain>
    </source>
</reference>
<feature type="compositionally biased region" description="Polar residues" evidence="1">
    <location>
        <begin position="728"/>
        <end position="738"/>
    </location>
</feature>
<feature type="region of interest" description="Disordered" evidence="1">
    <location>
        <begin position="325"/>
        <end position="370"/>
    </location>
</feature>
<name>A0A2J6TFI2_9HELO</name>
<feature type="compositionally biased region" description="Basic and acidic residues" evidence="1">
    <location>
        <begin position="91"/>
        <end position="103"/>
    </location>
</feature>
<proteinExistence type="predicted"/>
<feature type="region of interest" description="Disordered" evidence="1">
    <location>
        <begin position="710"/>
        <end position="738"/>
    </location>
</feature>
<feature type="region of interest" description="Disordered" evidence="1">
    <location>
        <begin position="1"/>
        <end position="108"/>
    </location>
</feature>
<feature type="compositionally biased region" description="Pro residues" evidence="1">
    <location>
        <begin position="341"/>
        <end position="351"/>
    </location>
</feature>
<evidence type="ECO:0000313" key="3">
    <source>
        <dbReference type="Proteomes" id="UP000235371"/>
    </source>
</evidence>
<dbReference type="OrthoDB" id="5389734at2759"/>
<dbReference type="AlphaFoldDB" id="A0A2J6TFI2"/>
<sequence>MESRNISSSPRQQKREENDSLPILLSADDSSTLSPTLNENDRSGATTPRNDNSTFSEADTMKEVAPQVSVPTHPIPSMQGAFEESMLEASEASKDSTPTEKKSRVGNAAARRKLLLDQDISEETHAARWRQKPGRQYHELWKLMAQISFGIYLLLNGIARDDEQVMNILQGHVDEVDEFLETTLEDFDLALEDIDERLQLLKMPLDNIDVFDHMLEDRSFRLQIVQGNERIEHAITRTAAMMKDALKDVQQGLDACKEFTIYLAEEQEDGVWMDTRQDMQKVFDAMKGNVEGWYKAYVSLQTKGNSLGVALVQLGSIVAEMDRRAGEVSRKTRFGTTPMGSPSPPASPPSHPSREMRRSMSKTLPSDPNLITPAIRATLPAFQMVQDRERTPELDSEQSSTSEVELAEPEPEFILAPRTYTPVPSSKPSSAPVEEAPPAIRERSSLRNRFSLKRKETPSEVTIKAPVQRDDSYWSPTQRIHSVSVPAPRDRESAINTPPSRGLDSAYCSDFEKASPPAALWPAPQRPKVQTDSQLRSSSYNLPRPQIETQLRSQSYTNPRPLTQSQNQDHRPPAIFTRDIVPSPRSDQQQFFRPVNASPHSPLQRPWTAGPSNPLHMHSNSSTSSFRGHTHTPSALGNRRQAPSAMGMSVMTDVSVIDSNGERKKVKKKRSAFGWLKKAFSLSEEEKAAFEERRRMATVEAQQYYEGAGENRWLDGKRIDSRPMQARPRTQMTQNTVL</sequence>